<evidence type="ECO:0000256" key="2">
    <source>
        <dbReference type="ARBA" id="ARBA00022448"/>
    </source>
</evidence>
<dbReference type="AlphaFoldDB" id="A0A917HNK3"/>
<dbReference type="Pfam" id="PF25183">
    <property type="entry name" value="OMP_b-brl_4"/>
    <property type="match status" value="1"/>
</dbReference>
<evidence type="ECO:0000256" key="4">
    <source>
        <dbReference type="ARBA" id="ARBA00022692"/>
    </source>
</evidence>
<comment type="caution">
    <text evidence="10">The sequence shown here is derived from an EMBL/GenBank/DDBJ whole genome shotgun (WGS) entry which is preliminary data.</text>
</comment>
<reference evidence="10" key="2">
    <citation type="submission" date="2020-09" db="EMBL/GenBank/DDBJ databases">
        <authorList>
            <person name="Sun Q."/>
            <person name="Zhou Y."/>
        </authorList>
    </citation>
    <scope>NUCLEOTIDE SEQUENCE</scope>
    <source>
        <strain evidence="10">CGMCC 1.12997</strain>
    </source>
</reference>
<keyword evidence="6" id="KW-0472">Membrane</keyword>
<evidence type="ECO:0000313" key="10">
    <source>
        <dbReference type="EMBL" id="GGG84186.1"/>
    </source>
</evidence>
<evidence type="ECO:0000256" key="6">
    <source>
        <dbReference type="ARBA" id="ARBA00023136"/>
    </source>
</evidence>
<dbReference type="GO" id="GO:0015344">
    <property type="term" value="F:siderophore uptake transmembrane transporter activity"/>
    <property type="evidence" value="ECO:0007669"/>
    <property type="project" value="TreeGrafter"/>
</dbReference>
<feature type="chain" id="PRO_5037148753" description="TonB-dependent transporter Oar-like beta-barrel domain-containing protein" evidence="8">
    <location>
        <begin position="28"/>
        <end position="1079"/>
    </location>
</feature>
<comment type="subcellular location">
    <subcellularLocation>
        <location evidence="1">Cell outer membrane</location>
        <topology evidence="1">Multi-pass membrane protein</topology>
    </subcellularLocation>
</comment>
<reference evidence="10" key="1">
    <citation type="journal article" date="2014" name="Int. J. Syst. Evol. Microbiol.">
        <title>Complete genome sequence of Corynebacterium casei LMG S-19264T (=DSM 44701T), isolated from a smear-ripened cheese.</title>
        <authorList>
            <consortium name="US DOE Joint Genome Institute (JGI-PGF)"/>
            <person name="Walter F."/>
            <person name="Albersmeier A."/>
            <person name="Kalinowski J."/>
            <person name="Ruckert C."/>
        </authorList>
    </citation>
    <scope>NUCLEOTIDE SEQUENCE</scope>
    <source>
        <strain evidence="10">CGMCC 1.12997</strain>
    </source>
</reference>
<keyword evidence="4" id="KW-0812">Transmembrane</keyword>
<evidence type="ECO:0000256" key="1">
    <source>
        <dbReference type="ARBA" id="ARBA00004571"/>
    </source>
</evidence>
<keyword evidence="2" id="KW-0813">Transport</keyword>
<organism evidence="10 11">
    <name type="scientific">Edaphobacter dinghuensis</name>
    <dbReference type="NCBI Taxonomy" id="1560005"/>
    <lineage>
        <taxon>Bacteria</taxon>
        <taxon>Pseudomonadati</taxon>
        <taxon>Acidobacteriota</taxon>
        <taxon>Terriglobia</taxon>
        <taxon>Terriglobales</taxon>
        <taxon>Acidobacteriaceae</taxon>
        <taxon>Edaphobacter</taxon>
    </lineage>
</organism>
<evidence type="ECO:0000313" key="11">
    <source>
        <dbReference type="Proteomes" id="UP000647241"/>
    </source>
</evidence>
<dbReference type="EMBL" id="BMGT01000003">
    <property type="protein sequence ID" value="GGG84186.1"/>
    <property type="molecule type" value="Genomic_DNA"/>
</dbReference>
<name>A0A917HNK3_9BACT</name>
<keyword evidence="5 8" id="KW-0732">Signal</keyword>
<dbReference type="GO" id="GO:0009279">
    <property type="term" value="C:cell outer membrane"/>
    <property type="evidence" value="ECO:0007669"/>
    <property type="project" value="UniProtKB-SubCell"/>
</dbReference>
<dbReference type="Gene3D" id="2.60.40.1120">
    <property type="entry name" value="Carboxypeptidase-like, regulatory domain"/>
    <property type="match status" value="1"/>
</dbReference>
<evidence type="ECO:0000256" key="5">
    <source>
        <dbReference type="ARBA" id="ARBA00022729"/>
    </source>
</evidence>
<dbReference type="InterPro" id="IPR039426">
    <property type="entry name" value="TonB-dep_rcpt-like"/>
</dbReference>
<dbReference type="GO" id="GO:0044718">
    <property type="term" value="P:siderophore transmembrane transport"/>
    <property type="evidence" value="ECO:0007669"/>
    <property type="project" value="TreeGrafter"/>
</dbReference>
<dbReference type="SUPFAM" id="SSF49464">
    <property type="entry name" value="Carboxypeptidase regulatory domain-like"/>
    <property type="match status" value="1"/>
</dbReference>
<dbReference type="PANTHER" id="PTHR30069">
    <property type="entry name" value="TONB-DEPENDENT OUTER MEMBRANE RECEPTOR"/>
    <property type="match status" value="1"/>
</dbReference>
<gene>
    <name evidence="10" type="ORF">GCM10011585_29970</name>
</gene>
<dbReference type="Pfam" id="PF13620">
    <property type="entry name" value="CarboxypepD_reg"/>
    <property type="match status" value="1"/>
</dbReference>
<evidence type="ECO:0000256" key="7">
    <source>
        <dbReference type="ARBA" id="ARBA00023237"/>
    </source>
</evidence>
<proteinExistence type="predicted"/>
<sequence>MSGVVRHFHYIAVLAILFFSWNTTAPAQTVNAVLRGTVTDASGGVIPNAQIRLLEPATGQVVRQATSTSNGDFEFDELKPGTYELRCASAGFKQFVASNILLDSGQVRRVDAHLAIGGATQEVTVTAGAAVISTESATLAGTYSSKQHDESPQVTIYPTSYAMMTTQSGVQGGDGTTVVANGQTRSQQTLTFDGIPNDLNGEQSNNANLFSEVSATLFNAPAESAVPVQINQITKRGTNTIHGSASYRIYDSLFNAEGYFDTQKTPYLQHEWNIEVGGPIWKDHTFFYGQWFAQRIPLGTAFRASVPTTDWRNGIFATTIIDPTTGLPFPNNTIPANRISPVAKAFQDNYLPTPNVPGNNTSVNNYAFHFPFNSDLYRGDWPMGRIDHNLTKNNTVFVRWLMRQTPYVLDNGLPSLIWTRLRRDQQWAAGDTHIFTPQLLNNFRFGYSTDYIIDGQSEGGQTPPDGSKVLATTGLEGSNPSGLTGQGFPSITISGITPLVNVPGGVKANDHILSLNDSIDWQVGRHVMKFGASIERYTNSEGVVPDYGTFIFDGSITSNASTTGNAYADFLLGIPQTSQRTNPLGNREQALIEYGFYAEDSFKLTPRLNINYGVRWDLYGTPNESDHLMYNWDPSTPDEVLVDPGAISKVSPLFLALKIPVKAANVRAVTDRDDIAPRVGVAYQLSDHSVIRGGYGVYTSRLDSSKYLGSFLPINPQLGSTGPFSLSETYQNIRGNSQAYVTFPDPYPQTNANALIPSQSVNGYPQHISHGRIQQFSVTYEREIDKIGLRASYVGSRSSGLNYSLNTNLPAPQSKTPFTTSMRPYQKFVETTLLRFDGGAKYDSLQFAANRRVSGLTFNASYSFSRSLLNYLDTENPYDVLSHWSNDGVTQRHYASISAVWALPFGKGHRYLSSGGGMMDRAVGGWSTNVMTYLGSGKWFSPSYDGADPSNTGTFGGLPDKVGDPNNVPGGRSKTNWFNVAAFAVPQQGHFGDALPNSLEGQRLYVTHISLIKAVSITDRVKFNFVTQASNLFNHPYFMPPSGDISVPGGNQFTSQVDTFSSLEIAKPRQITFQGVFVF</sequence>
<keyword evidence="3" id="KW-1134">Transmembrane beta strand</keyword>
<dbReference type="InterPro" id="IPR036942">
    <property type="entry name" value="Beta-barrel_TonB_sf"/>
</dbReference>
<dbReference type="SUPFAM" id="SSF56935">
    <property type="entry name" value="Porins"/>
    <property type="match status" value="1"/>
</dbReference>
<keyword evidence="11" id="KW-1185">Reference proteome</keyword>
<protein>
    <recommendedName>
        <fullName evidence="9">TonB-dependent transporter Oar-like beta-barrel domain-containing protein</fullName>
    </recommendedName>
</protein>
<feature type="domain" description="TonB-dependent transporter Oar-like beta-barrel" evidence="9">
    <location>
        <begin position="233"/>
        <end position="1056"/>
    </location>
</feature>
<dbReference type="InterPro" id="IPR008969">
    <property type="entry name" value="CarboxyPept-like_regulatory"/>
</dbReference>
<feature type="signal peptide" evidence="8">
    <location>
        <begin position="1"/>
        <end position="27"/>
    </location>
</feature>
<evidence type="ECO:0000256" key="8">
    <source>
        <dbReference type="SAM" id="SignalP"/>
    </source>
</evidence>
<dbReference type="InterPro" id="IPR057601">
    <property type="entry name" value="Oar-like_b-barrel"/>
</dbReference>
<dbReference type="Gene3D" id="2.40.170.20">
    <property type="entry name" value="TonB-dependent receptor, beta-barrel domain"/>
    <property type="match status" value="1"/>
</dbReference>
<dbReference type="Proteomes" id="UP000647241">
    <property type="component" value="Unassembled WGS sequence"/>
</dbReference>
<evidence type="ECO:0000259" key="9">
    <source>
        <dbReference type="Pfam" id="PF25183"/>
    </source>
</evidence>
<keyword evidence="7" id="KW-0998">Cell outer membrane</keyword>
<dbReference type="PANTHER" id="PTHR30069:SF29">
    <property type="entry name" value="HEMOGLOBIN AND HEMOGLOBIN-HAPTOGLOBIN-BINDING PROTEIN 1-RELATED"/>
    <property type="match status" value="1"/>
</dbReference>
<evidence type="ECO:0000256" key="3">
    <source>
        <dbReference type="ARBA" id="ARBA00022452"/>
    </source>
</evidence>
<accession>A0A917HNK3</accession>
<dbReference type="RefSeq" id="WP_188554976.1">
    <property type="nucleotide sequence ID" value="NZ_BMGT01000003.1"/>
</dbReference>